<gene>
    <name evidence="7" type="ORF">ERS852480_04496</name>
</gene>
<dbReference type="Proteomes" id="UP000095512">
    <property type="component" value="Unassembled WGS sequence"/>
</dbReference>
<dbReference type="PANTHER" id="PTHR31102">
    <property type="match status" value="1"/>
</dbReference>
<dbReference type="PANTHER" id="PTHR31102:SF1">
    <property type="entry name" value="CATION_H+ EXCHANGER DOMAIN-CONTAINING PROTEIN"/>
    <property type="match status" value="1"/>
</dbReference>
<dbReference type="GO" id="GO:0015297">
    <property type="term" value="F:antiporter activity"/>
    <property type="evidence" value="ECO:0007669"/>
    <property type="project" value="InterPro"/>
</dbReference>
<name>A0A174SGC6_9FIRM</name>
<accession>A0A174SGC6</accession>
<dbReference type="InterPro" id="IPR006153">
    <property type="entry name" value="Cation/H_exchanger_TM"/>
</dbReference>
<keyword evidence="2 5" id="KW-0812">Transmembrane</keyword>
<dbReference type="AlphaFoldDB" id="A0A174SGC6"/>
<dbReference type="GO" id="GO:0016020">
    <property type="term" value="C:membrane"/>
    <property type="evidence" value="ECO:0007669"/>
    <property type="project" value="UniProtKB-SubCell"/>
</dbReference>
<evidence type="ECO:0000256" key="3">
    <source>
        <dbReference type="ARBA" id="ARBA00022989"/>
    </source>
</evidence>
<dbReference type="InterPro" id="IPR051843">
    <property type="entry name" value="CPA1_transporter"/>
</dbReference>
<dbReference type="Gene3D" id="1.20.1530.20">
    <property type="match status" value="1"/>
</dbReference>
<evidence type="ECO:0000313" key="8">
    <source>
        <dbReference type="Proteomes" id="UP000095512"/>
    </source>
</evidence>
<evidence type="ECO:0000256" key="5">
    <source>
        <dbReference type="SAM" id="Phobius"/>
    </source>
</evidence>
<evidence type="ECO:0000313" key="7">
    <source>
        <dbReference type="EMBL" id="CUP95411.1"/>
    </source>
</evidence>
<feature type="transmembrane region" description="Helical" evidence="5">
    <location>
        <begin position="26"/>
        <end position="44"/>
    </location>
</feature>
<keyword evidence="4 5" id="KW-0472">Membrane</keyword>
<comment type="subcellular location">
    <subcellularLocation>
        <location evidence="1">Membrane</location>
        <topology evidence="1">Multi-pass membrane protein</topology>
    </subcellularLocation>
</comment>
<evidence type="ECO:0000256" key="4">
    <source>
        <dbReference type="ARBA" id="ARBA00023136"/>
    </source>
</evidence>
<dbReference type="InterPro" id="IPR038770">
    <property type="entry name" value="Na+/solute_symporter_sf"/>
</dbReference>
<sequence length="204" mass="22440">MLISIAFMLMLGMFLGWVCRKLRLPGLMGMIFTGILLGPYALNLIDVTILNISSELRRIALIIILMRAGISLDLNDLKKVGRPAVLMCFLPACFEILGMVLRGEYWKGAGDKIESGNVGLNEDAFFLKELAEEAALIVKPDMDSRVGCFGFVAEDGGIGMAPEFLEKLFMLFERACPGPFGIKVRIKSLLKYGSPPCVIQAYPI</sequence>
<reference evidence="7 8" key="1">
    <citation type="submission" date="2015-09" db="EMBL/GenBank/DDBJ databases">
        <authorList>
            <consortium name="Pathogen Informatics"/>
        </authorList>
    </citation>
    <scope>NUCLEOTIDE SEQUENCE [LARGE SCALE GENOMIC DNA]</scope>
    <source>
        <strain evidence="7 8">2789STDY5834865</strain>
    </source>
</reference>
<proteinExistence type="predicted"/>
<evidence type="ECO:0000256" key="1">
    <source>
        <dbReference type="ARBA" id="ARBA00004141"/>
    </source>
</evidence>
<keyword evidence="3 5" id="KW-1133">Transmembrane helix</keyword>
<organism evidence="7 8">
    <name type="scientific">Enterocloster clostridioformis</name>
    <dbReference type="NCBI Taxonomy" id="1531"/>
    <lineage>
        <taxon>Bacteria</taxon>
        <taxon>Bacillati</taxon>
        <taxon>Bacillota</taxon>
        <taxon>Clostridia</taxon>
        <taxon>Lachnospirales</taxon>
        <taxon>Lachnospiraceae</taxon>
        <taxon>Enterocloster</taxon>
    </lineage>
</organism>
<dbReference type="Pfam" id="PF00999">
    <property type="entry name" value="Na_H_Exchanger"/>
    <property type="match status" value="1"/>
</dbReference>
<dbReference type="EMBL" id="CZAB01000066">
    <property type="protein sequence ID" value="CUP95411.1"/>
    <property type="molecule type" value="Genomic_DNA"/>
</dbReference>
<feature type="domain" description="Cation/H+ exchanger transmembrane" evidence="6">
    <location>
        <begin position="14"/>
        <end position="95"/>
    </location>
</feature>
<evidence type="ECO:0000256" key="2">
    <source>
        <dbReference type="ARBA" id="ARBA00022692"/>
    </source>
</evidence>
<protein>
    <submittedName>
        <fullName evidence="7">Na(+)/H(+) antiporter</fullName>
    </submittedName>
</protein>
<evidence type="ECO:0000259" key="6">
    <source>
        <dbReference type="Pfam" id="PF00999"/>
    </source>
</evidence>
<dbReference type="GO" id="GO:1902600">
    <property type="term" value="P:proton transmembrane transport"/>
    <property type="evidence" value="ECO:0007669"/>
    <property type="project" value="InterPro"/>
</dbReference>